<gene>
    <name evidence="1" type="ORF">BES34_008265</name>
</gene>
<dbReference type="Proteomes" id="UP000094669">
    <property type="component" value="Unassembled WGS sequence"/>
</dbReference>
<comment type="caution">
    <text evidence="1">The sequence shown here is derived from an EMBL/GenBank/DDBJ whole genome shotgun (WGS) entry which is preliminary data.</text>
</comment>
<organism evidence="1 2">
    <name type="scientific">Leptospira inadai serovar Lyme</name>
    <dbReference type="NCBI Taxonomy" id="293084"/>
    <lineage>
        <taxon>Bacteria</taxon>
        <taxon>Pseudomonadati</taxon>
        <taxon>Spirochaetota</taxon>
        <taxon>Spirochaetia</taxon>
        <taxon>Leptospirales</taxon>
        <taxon>Leptospiraceae</taxon>
        <taxon>Leptospira</taxon>
    </lineage>
</organism>
<dbReference type="NCBIfam" id="NF047773">
    <property type="entry name" value="phas_rel_Lepto"/>
    <property type="match status" value="1"/>
</dbReference>
<sequence>MQIELMNIVNAGIGVVNLGKEELEKTQAVIIKKYEEFVAKGAADKSESSTRIRDLSMKVADSVKESKATIEKGTIEVRDKVLEAIKKITSKEEVMIPAGKPVTSKS</sequence>
<dbReference type="EMBL" id="MCRM02000006">
    <property type="protein sequence ID" value="PNV75609.1"/>
    <property type="molecule type" value="Genomic_DNA"/>
</dbReference>
<evidence type="ECO:0000313" key="1">
    <source>
        <dbReference type="EMBL" id="PNV75609.1"/>
    </source>
</evidence>
<name>A0ABX4YK04_9LEPT</name>
<keyword evidence="2" id="KW-1185">Reference proteome</keyword>
<proteinExistence type="predicted"/>
<accession>A0ABX4YK04</accession>
<dbReference type="RefSeq" id="WP_010417911.1">
    <property type="nucleotide sequence ID" value="NZ_MCRM02000006.1"/>
</dbReference>
<evidence type="ECO:0000313" key="2">
    <source>
        <dbReference type="Proteomes" id="UP000094669"/>
    </source>
</evidence>
<protein>
    <submittedName>
        <fullName evidence="1">Uncharacterized protein</fullName>
    </submittedName>
</protein>
<reference evidence="1" key="1">
    <citation type="submission" date="2018-01" db="EMBL/GenBank/DDBJ databases">
        <title>Genomic characterization of Leptospira inadai serogroup Lyme isolated from captured rat in Brazil and comparative analysis with human reference strain.</title>
        <authorList>
            <person name="Moreno L.Z."/>
            <person name="Loureiro A.P."/>
            <person name="Miraglia F."/>
            <person name="Kremer F.S."/>
            <person name="Eslabao M.R."/>
            <person name="Dellagostin O.A."/>
            <person name="Lilenbaum W."/>
            <person name="Moreno A.M."/>
        </authorList>
    </citation>
    <scope>NUCLEOTIDE SEQUENCE [LARGE SCALE GENOMIC DNA]</scope>
    <source>
        <strain evidence="1">M34/99</strain>
    </source>
</reference>